<protein>
    <submittedName>
        <fullName evidence="1">Uncharacterized protein</fullName>
    </submittedName>
</protein>
<gene>
    <name evidence="1" type="ORF">SAMN04488023_12235</name>
</gene>
<accession>A0A1H9TF57</accession>
<dbReference type="Proteomes" id="UP000199572">
    <property type="component" value="Unassembled WGS sequence"/>
</dbReference>
<proteinExistence type="predicted"/>
<organism evidence="1 2">
    <name type="scientific">Pedobacter rhizosphaerae</name>
    <dbReference type="NCBI Taxonomy" id="390241"/>
    <lineage>
        <taxon>Bacteria</taxon>
        <taxon>Pseudomonadati</taxon>
        <taxon>Bacteroidota</taxon>
        <taxon>Sphingobacteriia</taxon>
        <taxon>Sphingobacteriales</taxon>
        <taxon>Sphingobacteriaceae</taxon>
        <taxon>Pedobacter</taxon>
    </lineage>
</organism>
<evidence type="ECO:0000313" key="1">
    <source>
        <dbReference type="EMBL" id="SER95726.1"/>
    </source>
</evidence>
<reference evidence="2" key="1">
    <citation type="submission" date="2016-10" db="EMBL/GenBank/DDBJ databases">
        <authorList>
            <person name="Varghese N."/>
            <person name="Submissions S."/>
        </authorList>
    </citation>
    <scope>NUCLEOTIDE SEQUENCE [LARGE SCALE GENOMIC DNA]</scope>
    <source>
        <strain evidence="2">DSM 18610</strain>
    </source>
</reference>
<sequence>MGFDPWKLEQFYPELDKIKDQIDNAEDEQCFSLDAK</sequence>
<evidence type="ECO:0000313" key="2">
    <source>
        <dbReference type="Proteomes" id="UP000199572"/>
    </source>
</evidence>
<dbReference type="AlphaFoldDB" id="A0A1H9TF57"/>
<keyword evidence="2" id="KW-1185">Reference proteome</keyword>
<dbReference type="EMBL" id="FOGG01000022">
    <property type="protein sequence ID" value="SER95726.1"/>
    <property type="molecule type" value="Genomic_DNA"/>
</dbReference>
<name>A0A1H9TF57_9SPHI</name>